<protein>
    <submittedName>
        <fullName evidence="1">Uncharacterized protein</fullName>
    </submittedName>
</protein>
<organism evidence="1 2">
    <name type="scientific">Diploptera punctata</name>
    <name type="common">Pacific beetle cockroach</name>
    <dbReference type="NCBI Taxonomy" id="6984"/>
    <lineage>
        <taxon>Eukaryota</taxon>
        <taxon>Metazoa</taxon>
        <taxon>Ecdysozoa</taxon>
        <taxon>Arthropoda</taxon>
        <taxon>Hexapoda</taxon>
        <taxon>Insecta</taxon>
        <taxon>Pterygota</taxon>
        <taxon>Neoptera</taxon>
        <taxon>Polyneoptera</taxon>
        <taxon>Dictyoptera</taxon>
        <taxon>Blattodea</taxon>
        <taxon>Blaberoidea</taxon>
        <taxon>Blaberidae</taxon>
        <taxon>Diplopterinae</taxon>
        <taxon>Diploptera</taxon>
    </lineage>
</organism>
<comment type="caution">
    <text evidence="1">The sequence shown here is derived from an EMBL/GenBank/DDBJ whole genome shotgun (WGS) entry which is preliminary data.</text>
</comment>
<dbReference type="EMBL" id="JASPKZ010000800">
    <property type="protein sequence ID" value="KAJ9599552.1"/>
    <property type="molecule type" value="Genomic_DNA"/>
</dbReference>
<dbReference type="Proteomes" id="UP001233999">
    <property type="component" value="Unassembled WGS sequence"/>
</dbReference>
<gene>
    <name evidence="1" type="ORF">L9F63_009950</name>
</gene>
<feature type="non-terminal residue" evidence="1">
    <location>
        <position position="64"/>
    </location>
</feature>
<keyword evidence="2" id="KW-1185">Reference proteome</keyword>
<proteinExistence type="predicted"/>
<evidence type="ECO:0000313" key="1">
    <source>
        <dbReference type="EMBL" id="KAJ9599552.1"/>
    </source>
</evidence>
<dbReference type="AlphaFoldDB" id="A0AAD8AK11"/>
<accession>A0AAD8AK11</accession>
<reference evidence="1" key="2">
    <citation type="submission" date="2023-05" db="EMBL/GenBank/DDBJ databases">
        <authorList>
            <person name="Fouks B."/>
        </authorList>
    </citation>
    <scope>NUCLEOTIDE SEQUENCE</scope>
    <source>
        <strain evidence="1">Stay&amp;Tobe</strain>
        <tissue evidence="1">Testes</tissue>
    </source>
</reference>
<evidence type="ECO:0000313" key="2">
    <source>
        <dbReference type="Proteomes" id="UP001233999"/>
    </source>
</evidence>
<reference evidence="1" key="1">
    <citation type="journal article" date="2023" name="IScience">
        <title>Live-bearing cockroach genome reveals convergent evolutionary mechanisms linked to viviparity in insects and beyond.</title>
        <authorList>
            <person name="Fouks B."/>
            <person name="Harrison M.C."/>
            <person name="Mikhailova A.A."/>
            <person name="Marchal E."/>
            <person name="English S."/>
            <person name="Carruthers M."/>
            <person name="Jennings E.C."/>
            <person name="Chiamaka E.L."/>
            <person name="Frigard R.A."/>
            <person name="Pippel M."/>
            <person name="Attardo G.M."/>
            <person name="Benoit J.B."/>
            <person name="Bornberg-Bauer E."/>
            <person name="Tobe S.S."/>
        </authorList>
    </citation>
    <scope>NUCLEOTIDE SEQUENCE</scope>
    <source>
        <strain evidence="1">Stay&amp;Tobe</strain>
    </source>
</reference>
<name>A0AAD8AK11_DIPPU</name>
<sequence>MTSKKAYGNRKFYALPDEYPLRYPKVRSSHGTKKNEDAVKLIKYIDDNVIGKNTTFSGPYGRRK</sequence>